<protein>
    <submittedName>
        <fullName evidence="2">Uncharacterized protein</fullName>
    </submittedName>
</protein>
<reference evidence="2" key="2">
    <citation type="submission" date="2020-09" db="EMBL/GenBank/DDBJ databases">
        <authorList>
            <person name="Luo X."/>
        </authorList>
    </citation>
    <scope>NUCLEOTIDE SEQUENCE</scope>
    <source>
        <strain evidence="2">TRM S81-3</strain>
    </source>
</reference>
<gene>
    <name evidence="2" type="ORF">H0H10_20820</name>
</gene>
<dbReference type="Proteomes" id="UP000621210">
    <property type="component" value="Unassembled WGS sequence"/>
</dbReference>
<dbReference type="EMBL" id="JACVQF010000200">
    <property type="protein sequence ID" value="MBD0421566.1"/>
    <property type="molecule type" value="Genomic_DNA"/>
</dbReference>
<reference evidence="2" key="1">
    <citation type="submission" date="2020-09" db="EMBL/GenBank/DDBJ databases">
        <title>Streptomyces grisecoloratus sp. nov., isolated from cotton soil.</title>
        <authorList>
            <person name="Xing L."/>
        </authorList>
    </citation>
    <scope>NUCLEOTIDE SEQUENCE</scope>
    <source>
        <strain evidence="2">TRM S81-3</strain>
    </source>
</reference>
<feature type="transmembrane region" description="Helical" evidence="1">
    <location>
        <begin position="211"/>
        <end position="230"/>
    </location>
</feature>
<feature type="transmembrane region" description="Helical" evidence="1">
    <location>
        <begin position="82"/>
        <end position="107"/>
    </location>
</feature>
<feature type="transmembrane region" description="Helical" evidence="1">
    <location>
        <begin position="12"/>
        <end position="35"/>
    </location>
</feature>
<feature type="transmembrane region" description="Helical" evidence="1">
    <location>
        <begin position="127"/>
        <end position="151"/>
    </location>
</feature>
<keyword evidence="1" id="KW-1133">Transmembrane helix</keyword>
<feature type="transmembrane region" description="Helical" evidence="1">
    <location>
        <begin position="47"/>
        <end position="70"/>
    </location>
</feature>
<keyword evidence="1" id="KW-0472">Membrane</keyword>
<dbReference type="AlphaFoldDB" id="A0A926L730"/>
<keyword evidence="1" id="KW-0812">Transmembrane</keyword>
<name>A0A926L730_9ACTN</name>
<feature type="transmembrane region" description="Helical" evidence="1">
    <location>
        <begin position="242"/>
        <end position="260"/>
    </location>
</feature>
<keyword evidence="3" id="KW-1185">Reference proteome</keyword>
<feature type="transmembrane region" description="Helical" evidence="1">
    <location>
        <begin position="172"/>
        <end position="191"/>
    </location>
</feature>
<dbReference type="RefSeq" id="WP_188182931.1">
    <property type="nucleotide sequence ID" value="NZ_JACVQF010000200.1"/>
</dbReference>
<evidence type="ECO:0000313" key="3">
    <source>
        <dbReference type="Proteomes" id="UP000621210"/>
    </source>
</evidence>
<proteinExistence type="predicted"/>
<organism evidence="2 3">
    <name type="scientific">Streptomyces griseicoloratus</name>
    <dbReference type="NCBI Taxonomy" id="2752516"/>
    <lineage>
        <taxon>Bacteria</taxon>
        <taxon>Bacillati</taxon>
        <taxon>Actinomycetota</taxon>
        <taxon>Actinomycetes</taxon>
        <taxon>Kitasatosporales</taxon>
        <taxon>Streptomycetaceae</taxon>
        <taxon>Streptomyces</taxon>
    </lineage>
</organism>
<accession>A0A926L730</accession>
<feature type="transmembrane region" description="Helical" evidence="1">
    <location>
        <begin position="283"/>
        <end position="304"/>
    </location>
</feature>
<evidence type="ECO:0000313" key="2">
    <source>
        <dbReference type="EMBL" id="MBD0421566.1"/>
    </source>
</evidence>
<comment type="caution">
    <text evidence="2">The sequence shown here is derived from an EMBL/GenBank/DDBJ whole genome shotgun (WGS) entry which is preliminary data.</text>
</comment>
<evidence type="ECO:0000256" key="1">
    <source>
        <dbReference type="SAM" id="Phobius"/>
    </source>
</evidence>
<sequence length="312" mass="32299">MERWDRAGRCAAYGAALALAPYLLIKVSWVAGSLLGVTPIGEGFSQAGWVLLNTVTIGMAGIGIAMALALVRPWGMRIPGWLVVFCAWTGSGFLVSILPYAVLSALLDAARGGSGRGGGDEPAMPGWEAALVQFGFVGTGLGLAVALPAYLRRRWPDAFMVQVGDGADGPGARAPWAAVVAAVVGLVWLYWAVGGTLGASGAEERDTNANVLTGVGAFWALAGSAAVWMLARPRPARLPRRLLLALGWLGSGSLFAWSGWKLPITLLVALVHPADADPPENPAVAAVLHLAAVVAGIGMLRTLVNSRLHITA</sequence>